<feature type="transmembrane region" description="Helical" evidence="1">
    <location>
        <begin position="335"/>
        <end position="358"/>
    </location>
</feature>
<keyword evidence="3" id="KW-1185">Reference proteome</keyword>
<name>A0ABD5XMZ4_9EURY</name>
<proteinExistence type="predicted"/>
<dbReference type="Proteomes" id="UP001596460">
    <property type="component" value="Unassembled WGS sequence"/>
</dbReference>
<accession>A0ABD5XMZ4</accession>
<keyword evidence="1" id="KW-0472">Membrane</keyword>
<feature type="transmembrane region" description="Helical" evidence="1">
    <location>
        <begin position="120"/>
        <end position="139"/>
    </location>
</feature>
<evidence type="ECO:0000313" key="2">
    <source>
        <dbReference type="EMBL" id="MFC7131172.1"/>
    </source>
</evidence>
<evidence type="ECO:0000256" key="1">
    <source>
        <dbReference type="SAM" id="Phobius"/>
    </source>
</evidence>
<feature type="transmembrane region" description="Helical" evidence="1">
    <location>
        <begin position="312"/>
        <end position="329"/>
    </location>
</feature>
<comment type="caution">
    <text evidence="2">The sequence shown here is derived from an EMBL/GenBank/DDBJ whole genome shotgun (WGS) entry which is preliminary data.</text>
</comment>
<feature type="transmembrane region" description="Helical" evidence="1">
    <location>
        <begin position="370"/>
        <end position="389"/>
    </location>
</feature>
<keyword evidence="1" id="KW-1133">Transmembrane helix</keyword>
<gene>
    <name evidence="2" type="ORF">ACFQI8_17525</name>
</gene>
<evidence type="ECO:0000313" key="3">
    <source>
        <dbReference type="Proteomes" id="UP001596460"/>
    </source>
</evidence>
<feature type="transmembrane region" description="Helical" evidence="1">
    <location>
        <begin position="223"/>
        <end position="246"/>
    </location>
</feature>
<dbReference type="AlphaFoldDB" id="A0ABD5XMZ4"/>
<protein>
    <recommendedName>
        <fullName evidence="4">Glycosyltransferase RgtA/B/C/D-like domain-containing protein</fullName>
    </recommendedName>
</protein>
<feature type="transmembrane region" description="Helical" evidence="1">
    <location>
        <begin position="284"/>
        <end position="303"/>
    </location>
</feature>
<dbReference type="RefSeq" id="WP_390247081.1">
    <property type="nucleotide sequence ID" value="NZ_JBHTAB010000012.1"/>
</dbReference>
<feature type="transmembrane region" description="Helical" evidence="1">
    <location>
        <begin position="92"/>
        <end position="114"/>
    </location>
</feature>
<evidence type="ECO:0008006" key="4">
    <source>
        <dbReference type="Google" id="ProtNLM"/>
    </source>
</evidence>
<organism evidence="2 3">
    <name type="scientific">Haloferax chudinovii</name>
    <dbReference type="NCBI Taxonomy" id="1109010"/>
    <lineage>
        <taxon>Archaea</taxon>
        <taxon>Methanobacteriati</taxon>
        <taxon>Methanobacteriota</taxon>
        <taxon>Stenosarchaea group</taxon>
        <taxon>Halobacteria</taxon>
        <taxon>Halobacteriales</taxon>
        <taxon>Haloferacaceae</taxon>
        <taxon>Haloferax</taxon>
    </lineage>
</organism>
<reference evidence="2 3" key="1">
    <citation type="journal article" date="2019" name="Int. J. Syst. Evol. Microbiol.">
        <title>The Global Catalogue of Microorganisms (GCM) 10K type strain sequencing project: providing services to taxonomists for standard genome sequencing and annotation.</title>
        <authorList>
            <consortium name="The Broad Institute Genomics Platform"/>
            <consortium name="The Broad Institute Genome Sequencing Center for Infectious Disease"/>
            <person name="Wu L."/>
            <person name="Ma J."/>
        </authorList>
    </citation>
    <scope>NUCLEOTIDE SEQUENCE [LARGE SCALE GENOMIC DNA]</scope>
    <source>
        <strain evidence="2 3">DSM 26526</strain>
    </source>
</reference>
<dbReference type="EMBL" id="JBHTAB010000012">
    <property type="protein sequence ID" value="MFC7131172.1"/>
    <property type="molecule type" value="Genomic_DNA"/>
</dbReference>
<feature type="transmembrane region" description="Helical" evidence="1">
    <location>
        <begin position="170"/>
        <end position="202"/>
    </location>
</feature>
<sequence length="523" mass="56188">MTIFGLCKQSARGTIALVISVAVGYRVYQFTYPASLIGMDPDKVAVAVQRLIDYGFQSAISELPFYAEMAGFHVYAAMFGMVSGLDGHDAIVIMPVMIGVTLPLFIALIARSIATSERGLATVLGAGLASVGTISIHYATAPIPQTLATGAFVVFVYSTMRFQATERKEYFPILMLSLFLLAYSHKLGVLVAILGLIIGWVISHIQNQIDRTVSWQPLSSTPLLLATIALSFQWVFVSNFGVYVMLEPVRALLHSPDPAFLDQVVPTAAVDPTPGIGWGLATRVNQLVLLGCAAIAGFVYLFAKSTINRSQLLGFVAGSSLLVPIGVASSSTPGLIRIMLIGEPVLLALIAVAIAGLFRHNLPSRTVTNAGIAAILVLIVTSQVAVPAATPDHPLSSRHYLTEGEVVAKQFAYDNTETTTPIHVDYYYAREIVDFDRDGLTYTTGGNAAFPDGFSPVSNPIVMGGYPEKQYNYTLIRPGHKTYRTGVGIYRILYSLGNEFDATRGQSKVYNNGDGALYTSPLG</sequence>
<keyword evidence="1" id="KW-0812">Transmembrane</keyword>